<evidence type="ECO:0000256" key="1">
    <source>
        <dbReference type="ARBA" id="ARBA00022747"/>
    </source>
</evidence>
<accession>V9M6A3</accession>
<keyword evidence="3" id="KW-0614">Plasmid</keyword>
<dbReference type="PANTHER" id="PTHR30408:SF12">
    <property type="entry name" value="TYPE I RESTRICTION ENZYME MJAVIII SPECIFICITY SUBUNIT"/>
    <property type="match status" value="1"/>
</dbReference>
<dbReference type="PANTHER" id="PTHR30408">
    <property type="entry name" value="TYPE-1 RESTRICTION ENZYME ECOKI SPECIFICITY PROTEIN"/>
    <property type="match status" value="1"/>
</dbReference>
<keyword evidence="2" id="KW-0238">DNA-binding</keyword>
<dbReference type="GO" id="GO:0009307">
    <property type="term" value="P:DNA restriction-modification system"/>
    <property type="evidence" value="ECO:0007669"/>
    <property type="project" value="UniProtKB-KW"/>
</dbReference>
<dbReference type="InterPro" id="IPR052021">
    <property type="entry name" value="Type-I_RS_S_subunit"/>
</dbReference>
<dbReference type="InterPro" id="IPR044946">
    <property type="entry name" value="Restrct_endonuc_typeI_TRD_sf"/>
</dbReference>
<proteinExistence type="predicted"/>
<dbReference type="AlphaFoldDB" id="V9M6A3"/>
<geneLocation type="plasmid" evidence="3">
    <name>pM131-2</name>
</geneLocation>
<dbReference type="Gene3D" id="3.90.220.20">
    <property type="entry name" value="DNA methylase specificity domains"/>
    <property type="match status" value="1"/>
</dbReference>
<dbReference type="SUPFAM" id="SSF116734">
    <property type="entry name" value="DNA methylase specificity domain"/>
    <property type="match status" value="1"/>
</dbReference>
<dbReference type="REBASE" id="77182">
    <property type="entry name" value="S.AspM131ORFBP"/>
</dbReference>
<sequence>MLGSIAEVQTGPFGSQLKNEQYITGGTPVITVEHINAFRIQNIDYPSVTEDDRQRLARYSLNAGDIVFTRVGSVDLSAYVKPENQGWLFSSRMLRVRVSTVEVDSLFLSYFFRQE</sequence>
<dbReference type="EMBL" id="JX101647">
    <property type="protein sequence ID" value="AGC70658.1"/>
    <property type="molecule type" value="Genomic_DNA"/>
</dbReference>
<dbReference type="GO" id="GO:0003677">
    <property type="term" value="F:DNA binding"/>
    <property type="evidence" value="ECO:0007669"/>
    <property type="project" value="UniProtKB-KW"/>
</dbReference>
<dbReference type="CDD" id="cd16961">
    <property type="entry name" value="RMtype1_S_TRD-CR_like"/>
    <property type="match status" value="1"/>
</dbReference>
<evidence type="ECO:0000256" key="2">
    <source>
        <dbReference type="ARBA" id="ARBA00023125"/>
    </source>
</evidence>
<reference evidence="3" key="1">
    <citation type="submission" date="2012-05" db="EMBL/GenBank/DDBJ databases">
        <title>Sequencing and Analysis of an oxa-58 oxacillinase-encoding plasmid from Acinetobacter spp.</title>
        <authorList>
            <person name="Peng S.-M."/>
            <person name="Liao T.-L."/>
            <person name="Lin A.-C."/>
            <person name="Huang T.-W."/>
            <person name="Lauderdale T.-L."/>
            <person name="Chen Y.-T."/>
        </authorList>
    </citation>
    <scope>NUCLEOTIDE SEQUENCE</scope>
    <source>
        <strain evidence="3">M131</strain>
        <plasmid evidence="3">pM131-2</plasmid>
    </source>
</reference>
<organism evidence="3">
    <name type="scientific">Acinetobacter sp. M131</name>
    <dbReference type="NCBI Taxonomy" id="1280052"/>
    <lineage>
        <taxon>Bacteria</taxon>
        <taxon>Pseudomonadati</taxon>
        <taxon>Pseudomonadota</taxon>
        <taxon>Gammaproteobacteria</taxon>
        <taxon>Moraxellales</taxon>
        <taxon>Moraxellaceae</taxon>
        <taxon>Acinetobacter</taxon>
    </lineage>
</organism>
<name>V9M6A3_9GAMM</name>
<keyword evidence="1" id="KW-0680">Restriction system</keyword>
<protein>
    <submittedName>
        <fullName evidence="3">Putative type I restriction-modification system specificity subunit</fullName>
    </submittedName>
</protein>
<evidence type="ECO:0000313" key="3">
    <source>
        <dbReference type="EMBL" id="AGC70658.1"/>
    </source>
</evidence>